<keyword evidence="6" id="KW-0206">Cytoskeleton</keyword>
<feature type="coiled-coil region" evidence="10">
    <location>
        <begin position="570"/>
        <end position="604"/>
    </location>
</feature>
<evidence type="ECO:0000256" key="6">
    <source>
        <dbReference type="ARBA" id="ARBA00023212"/>
    </source>
</evidence>
<dbReference type="GO" id="GO:0030992">
    <property type="term" value="C:intraciliary transport particle B"/>
    <property type="evidence" value="ECO:0007669"/>
    <property type="project" value="TreeGrafter"/>
</dbReference>
<dbReference type="RefSeq" id="XP_015593684.1">
    <property type="nucleotide sequence ID" value="XM_015738198.2"/>
</dbReference>
<dbReference type="InterPro" id="IPR018799">
    <property type="entry name" value="TRAF3IP1"/>
</dbReference>
<evidence type="ECO:0000313" key="15">
    <source>
        <dbReference type="RefSeq" id="XP_015593684.1"/>
    </source>
</evidence>
<keyword evidence="4" id="KW-0970">Cilium biogenesis/degradation</keyword>
<evidence type="ECO:0000256" key="2">
    <source>
        <dbReference type="ARBA" id="ARBA00004430"/>
    </source>
</evidence>
<dbReference type="InterPro" id="IPR041476">
    <property type="entry name" value="TRAF3IP1_C"/>
</dbReference>
<evidence type="ECO:0000313" key="14">
    <source>
        <dbReference type="Proteomes" id="UP000694920"/>
    </source>
</evidence>
<dbReference type="Gene3D" id="1.10.418.50">
    <property type="entry name" value="Microtubule-binding protein MIP-T3"/>
    <property type="match status" value="1"/>
</dbReference>
<proteinExistence type="inferred from homology"/>
<feature type="compositionally biased region" description="Polar residues" evidence="11">
    <location>
        <begin position="224"/>
        <end position="236"/>
    </location>
</feature>
<evidence type="ECO:0000256" key="11">
    <source>
        <dbReference type="SAM" id="MobiDB-lite"/>
    </source>
</evidence>
<evidence type="ECO:0000259" key="13">
    <source>
        <dbReference type="Pfam" id="PF17749"/>
    </source>
</evidence>
<gene>
    <name evidence="15" type="primary">LOC107267016</name>
</gene>
<organism evidence="14 15">
    <name type="scientific">Cephus cinctus</name>
    <name type="common">Wheat stem sawfly</name>
    <dbReference type="NCBI Taxonomy" id="211228"/>
    <lineage>
        <taxon>Eukaryota</taxon>
        <taxon>Metazoa</taxon>
        <taxon>Ecdysozoa</taxon>
        <taxon>Arthropoda</taxon>
        <taxon>Hexapoda</taxon>
        <taxon>Insecta</taxon>
        <taxon>Pterygota</taxon>
        <taxon>Neoptera</taxon>
        <taxon>Endopterygota</taxon>
        <taxon>Hymenoptera</taxon>
        <taxon>Cephoidea</taxon>
        <taxon>Cephidae</taxon>
        <taxon>Cephus</taxon>
    </lineage>
</organism>
<evidence type="ECO:0000256" key="9">
    <source>
        <dbReference type="ARBA" id="ARBA00070492"/>
    </source>
</evidence>
<evidence type="ECO:0000256" key="4">
    <source>
        <dbReference type="ARBA" id="ARBA00022794"/>
    </source>
</evidence>
<evidence type="ECO:0000256" key="1">
    <source>
        <dbReference type="ARBA" id="ARBA00004120"/>
    </source>
</evidence>
<evidence type="ECO:0000256" key="10">
    <source>
        <dbReference type="SAM" id="Coils"/>
    </source>
</evidence>
<feature type="domain" description="TRAF3-interacting protein 1 C-terminal" evidence="13">
    <location>
        <begin position="500"/>
        <end position="648"/>
    </location>
</feature>
<evidence type="ECO:0000256" key="3">
    <source>
        <dbReference type="ARBA" id="ARBA00022490"/>
    </source>
</evidence>
<feature type="domain" description="TRAF3-interacting protein 1 N-terminal" evidence="12">
    <location>
        <begin position="10"/>
        <end position="118"/>
    </location>
</feature>
<reference evidence="15" key="1">
    <citation type="submission" date="2025-08" db="UniProtKB">
        <authorList>
            <consortium name="RefSeq"/>
        </authorList>
    </citation>
    <scope>IDENTIFICATION</scope>
</reference>
<feature type="compositionally biased region" description="Low complexity" evidence="11">
    <location>
        <begin position="420"/>
        <end position="435"/>
    </location>
</feature>
<accession>A0AAJ7BTA8</accession>
<feature type="region of interest" description="Disordered" evidence="11">
    <location>
        <begin position="134"/>
        <end position="437"/>
    </location>
</feature>
<dbReference type="Proteomes" id="UP000694920">
    <property type="component" value="Unplaced"/>
</dbReference>
<dbReference type="KEGG" id="ccin:107267016"/>
<dbReference type="GO" id="GO:0048513">
    <property type="term" value="P:animal organ development"/>
    <property type="evidence" value="ECO:0007669"/>
    <property type="project" value="UniProtKB-ARBA"/>
</dbReference>
<evidence type="ECO:0000256" key="7">
    <source>
        <dbReference type="ARBA" id="ARBA00023273"/>
    </source>
</evidence>
<dbReference type="GO" id="GO:0060271">
    <property type="term" value="P:cilium assembly"/>
    <property type="evidence" value="ECO:0007669"/>
    <property type="project" value="TreeGrafter"/>
</dbReference>
<name>A0AAJ7BTA8_CEPCN</name>
<dbReference type="GO" id="GO:0042073">
    <property type="term" value="P:intraciliary transport"/>
    <property type="evidence" value="ECO:0007669"/>
    <property type="project" value="TreeGrafter"/>
</dbReference>
<dbReference type="GO" id="GO:0008017">
    <property type="term" value="F:microtubule binding"/>
    <property type="evidence" value="ECO:0007669"/>
    <property type="project" value="InterPro"/>
</dbReference>
<comment type="similarity">
    <text evidence="8">Belongs to the TRAF3IP1 family.</text>
</comment>
<dbReference type="PANTHER" id="PTHR31363">
    <property type="entry name" value="TRAF3-INTERACTING PROTEIN 1"/>
    <property type="match status" value="1"/>
</dbReference>
<dbReference type="InterPro" id="IPR040468">
    <property type="entry name" value="TRAF3IP1_N"/>
</dbReference>
<keyword evidence="7" id="KW-0966">Cell projection</keyword>
<dbReference type="Pfam" id="PF10243">
    <property type="entry name" value="MIP-T3"/>
    <property type="match status" value="1"/>
</dbReference>
<dbReference type="GO" id="GO:0070507">
    <property type="term" value="P:regulation of microtubule cytoskeleton organization"/>
    <property type="evidence" value="ECO:0007669"/>
    <property type="project" value="TreeGrafter"/>
</dbReference>
<dbReference type="AlphaFoldDB" id="A0AAJ7BTA8"/>
<dbReference type="FunFam" id="1.10.418.50:FF:000001">
    <property type="entry name" value="TRAF3-interacting protein 1 isoform X1"/>
    <property type="match status" value="1"/>
</dbReference>
<keyword evidence="5 10" id="KW-0175">Coiled coil</keyword>
<keyword evidence="3" id="KW-0963">Cytoplasm</keyword>
<evidence type="ECO:0000259" key="12">
    <source>
        <dbReference type="Pfam" id="PF10243"/>
    </source>
</evidence>
<sequence length="652" mass="73770">MTEDVKPEIIKRTQDLLGKYFKKPPLTEKLLRKPPFRFLHDIISAIIKETGFLSGLFTEEELNSDNIKDKEAKLAYLTKLIDVVKLITGTNLTVRASKIIAGHEPTKTNELLHAIGRALDKKVSSVEAIEHYKKSCEKKARTHTKPKPSTKEDPIKKPASRHSSQTRKVNEKEKVLTEAKKRSSSIEKTASREVKTREDDKREKKRLQEKENERKVDNPVEDTAVTNVVPSEQSITEKPPSSMRQKRQSSSVKSKQNVTSPKSSDAVKIKSALLDATNSPKHKPKEAEAQKSSSGTRRSSSGHHQQNELQQKEKVKDSEDASSREQKSRLSTAKEAREKGIAPEDISKKEEDNDARFSENTKHIEKPESGKSERKFSITNKQNTFEHPGSPPPRPMGTVSNSEESANISTVPNRPKTSLRPPSARPMSARPAAPRMKSKTEYIVNEDISTPMGNVNVIVENYDTKEDDADDMVVMETGSGGGDSLGIERPSHTDSQLPSEHGHLVAQILETQRELVNTDNVDVMPKKVEIVREWEAGSRRDREVTVKEVDKLRGAIQTLTRATNPLGKLLDYLQEDVEMMQRELQEWRSQYNRLSKELEKEQVETQESVEPMKKTLKDIEDLIKQELDKICQVKSNIMKNDQKMQRLLNGHL</sequence>
<dbReference type="GO" id="GO:0005930">
    <property type="term" value="C:axoneme"/>
    <property type="evidence" value="ECO:0007669"/>
    <property type="project" value="UniProtKB-SubCell"/>
</dbReference>
<dbReference type="GO" id="GO:0036064">
    <property type="term" value="C:ciliary basal body"/>
    <property type="evidence" value="ECO:0007669"/>
    <property type="project" value="TreeGrafter"/>
</dbReference>
<dbReference type="GO" id="GO:0048731">
    <property type="term" value="P:system development"/>
    <property type="evidence" value="ECO:0007669"/>
    <property type="project" value="UniProtKB-ARBA"/>
</dbReference>
<dbReference type="CTD" id="41739"/>
<dbReference type="PANTHER" id="PTHR31363:SF0">
    <property type="entry name" value="TRAF3-INTERACTING PROTEIN 1"/>
    <property type="match status" value="1"/>
</dbReference>
<feature type="compositionally biased region" description="Polar residues" evidence="11">
    <location>
        <begin position="398"/>
        <end position="416"/>
    </location>
</feature>
<dbReference type="GeneID" id="107267016"/>
<protein>
    <recommendedName>
        <fullName evidence="9">TRAF3-interacting protein 1</fullName>
    </recommendedName>
</protein>
<dbReference type="Pfam" id="PF17749">
    <property type="entry name" value="MIP-T3_C"/>
    <property type="match status" value="1"/>
</dbReference>
<keyword evidence="14" id="KW-1185">Reference proteome</keyword>
<feature type="compositionally biased region" description="Basic and acidic residues" evidence="11">
    <location>
        <begin position="310"/>
        <end position="376"/>
    </location>
</feature>
<evidence type="ECO:0000256" key="5">
    <source>
        <dbReference type="ARBA" id="ARBA00023054"/>
    </source>
</evidence>
<evidence type="ECO:0000256" key="8">
    <source>
        <dbReference type="ARBA" id="ARBA00043971"/>
    </source>
</evidence>
<feature type="compositionally biased region" description="Basic and acidic residues" evidence="11">
    <location>
        <begin position="168"/>
        <end position="218"/>
    </location>
</feature>
<comment type="subcellular location">
    <subcellularLocation>
        <location evidence="2">Cytoplasm</location>
        <location evidence="2">Cytoskeleton</location>
        <location evidence="2">Cilium axoneme</location>
    </subcellularLocation>
    <subcellularLocation>
        <location evidence="1">Cytoplasm</location>
        <location evidence="1">Cytoskeleton</location>
        <location evidence="1">Cilium basal body</location>
    </subcellularLocation>
</comment>
<dbReference type="InterPro" id="IPR042576">
    <property type="entry name" value="TRAF3IP1_N_sf"/>
</dbReference>